<feature type="compositionally biased region" description="Basic residues" evidence="1">
    <location>
        <begin position="159"/>
        <end position="168"/>
    </location>
</feature>
<name>A0ABM1N0H2_NICVS</name>
<keyword evidence="2" id="KW-1185">Reference proteome</keyword>
<dbReference type="GeneID" id="108565403"/>
<feature type="region of interest" description="Disordered" evidence="1">
    <location>
        <begin position="159"/>
        <end position="200"/>
    </location>
</feature>
<sequence length="283" mass="32049">MSVPENSDENKINAVDNSEAKTEGVSRIKCSRPTTSTHIVTENIATLPKSSKNNDDYVKAHNELVNNLEGLVLSTESSDDNICKSDWLKARDSLENLNCTKPDKVEVINSKSSSCTSSKEKCLIAESPHSESLIGATKNCAHSVSKVLSWDPWEKLGRKNKKESKRRKFEQAKENSTPQTSQDQNRKDFKSGDEVRPATDADAEEIIESYEYQPYQPKNSRSVEFTNKVMVVYIKEDKVIGEAIEPLKKELDQQIRNKEMRKGHMADIGFGKKRLVNDWHMKK</sequence>
<evidence type="ECO:0000313" key="3">
    <source>
        <dbReference type="RefSeq" id="XP_017780322.1"/>
    </source>
</evidence>
<accession>A0ABM1N0H2</accession>
<feature type="compositionally biased region" description="Basic and acidic residues" evidence="1">
    <location>
        <begin position="184"/>
        <end position="199"/>
    </location>
</feature>
<feature type="region of interest" description="Disordered" evidence="1">
    <location>
        <begin position="1"/>
        <end position="33"/>
    </location>
</feature>
<protein>
    <submittedName>
        <fullName evidence="3">Uncharacterized protein LOC108565403 isoform X1</fullName>
    </submittedName>
</protein>
<evidence type="ECO:0000313" key="2">
    <source>
        <dbReference type="Proteomes" id="UP000695000"/>
    </source>
</evidence>
<organism evidence="2 3">
    <name type="scientific">Nicrophorus vespilloides</name>
    <name type="common">Boreal carrion beetle</name>
    <dbReference type="NCBI Taxonomy" id="110193"/>
    <lineage>
        <taxon>Eukaryota</taxon>
        <taxon>Metazoa</taxon>
        <taxon>Ecdysozoa</taxon>
        <taxon>Arthropoda</taxon>
        <taxon>Hexapoda</taxon>
        <taxon>Insecta</taxon>
        <taxon>Pterygota</taxon>
        <taxon>Neoptera</taxon>
        <taxon>Endopterygota</taxon>
        <taxon>Coleoptera</taxon>
        <taxon>Polyphaga</taxon>
        <taxon>Staphyliniformia</taxon>
        <taxon>Silphidae</taxon>
        <taxon>Nicrophorinae</taxon>
        <taxon>Nicrophorus</taxon>
    </lineage>
</organism>
<proteinExistence type="predicted"/>
<gene>
    <name evidence="3" type="primary">LOC108565403</name>
</gene>
<dbReference type="Proteomes" id="UP000695000">
    <property type="component" value="Unplaced"/>
</dbReference>
<dbReference type="RefSeq" id="XP_017780322.1">
    <property type="nucleotide sequence ID" value="XM_017924833.1"/>
</dbReference>
<reference evidence="3" key="1">
    <citation type="submission" date="2025-08" db="UniProtKB">
        <authorList>
            <consortium name="RefSeq"/>
        </authorList>
    </citation>
    <scope>IDENTIFICATION</scope>
    <source>
        <tissue evidence="3">Whole Larva</tissue>
    </source>
</reference>
<feature type="compositionally biased region" description="Polar residues" evidence="1">
    <location>
        <begin position="174"/>
        <end position="183"/>
    </location>
</feature>
<evidence type="ECO:0000256" key="1">
    <source>
        <dbReference type="SAM" id="MobiDB-lite"/>
    </source>
</evidence>